<feature type="chain" id="PRO_5041930155" evidence="1">
    <location>
        <begin position="20"/>
        <end position="228"/>
    </location>
</feature>
<gene>
    <name evidence="2" type="ORF">GGX14DRAFT_399035</name>
</gene>
<organism evidence="2 3">
    <name type="scientific">Mycena pura</name>
    <dbReference type="NCBI Taxonomy" id="153505"/>
    <lineage>
        <taxon>Eukaryota</taxon>
        <taxon>Fungi</taxon>
        <taxon>Dikarya</taxon>
        <taxon>Basidiomycota</taxon>
        <taxon>Agaricomycotina</taxon>
        <taxon>Agaricomycetes</taxon>
        <taxon>Agaricomycetidae</taxon>
        <taxon>Agaricales</taxon>
        <taxon>Marasmiineae</taxon>
        <taxon>Mycenaceae</taxon>
        <taxon>Mycena</taxon>
    </lineage>
</organism>
<evidence type="ECO:0000256" key="1">
    <source>
        <dbReference type="SAM" id="SignalP"/>
    </source>
</evidence>
<feature type="signal peptide" evidence="1">
    <location>
        <begin position="1"/>
        <end position="19"/>
    </location>
</feature>
<evidence type="ECO:0000313" key="3">
    <source>
        <dbReference type="Proteomes" id="UP001219525"/>
    </source>
</evidence>
<accession>A0AAD6V5Z7</accession>
<dbReference type="Proteomes" id="UP001219525">
    <property type="component" value="Unassembled WGS sequence"/>
</dbReference>
<dbReference type="EMBL" id="JARJCW010000052">
    <property type="protein sequence ID" value="KAJ7203067.1"/>
    <property type="molecule type" value="Genomic_DNA"/>
</dbReference>
<protein>
    <submittedName>
        <fullName evidence="2">Uncharacterized protein</fullName>
    </submittedName>
</protein>
<reference evidence="2" key="1">
    <citation type="submission" date="2023-03" db="EMBL/GenBank/DDBJ databases">
        <title>Massive genome expansion in bonnet fungi (Mycena s.s.) driven by repeated elements and novel gene families across ecological guilds.</title>
        <authorList>
            <consortium name="Lawrence Berkeley National Laboratory"/>
            <person name="Harder C.B."/>
            <person name="Miyauchi S."/>
            <person name="Viragh M."/>
            <person name="Kuo A."/>
            <person name="Thoen E."/>
            <person name="Andreopoulos B."/>
            <person name="Lu D."/>
            <person name="Skrede I."/>
            <person name="Drula E."/>
            <person name="Henrissat B."/>
            <person name="Morin E."/>
            <person name="Kohler A."/>
            <person name="Barry K."/>
            <person name="LaButti K."/>
            <person name="Morin E."/>
            <person name="Salamov A."/>
            <person name="Lipzen A."/>
            <person name="Mereny Z."/>
            <person name="Hegedus B."/>
            <person name="Baldrian P."/>
            <person name="Stursova M."/>
            <person name="Weitz H."/>
            <person name="Taylor A."/>
            <person name="Grigoriev I.V."/>
            <person name="Nagy L.G."/>
            <person name="Martin F."/>
            <person name="Kauserud H."/>
        </authorList>
    </citation>
    <scope>NUCLEOTIDE SEQUENCE</scope>
    <source>
        <strain evidence="2">9144</strain>
    </source>
</reference>
<evidence type="ECO:0000313" key="2">
    <source>
        <dbReference type="EMBL" id="KAJ7203067.1"/>
    </source>
</evidence>
<dbReference type="AlphaFoldDB" id="A0AAD6V5Z7"/>
<name>A0AAD6V5Z7_9AGAR</name>
<proteinExistence type="predicted"/>
<comment type="caution">
    <text evidence="2">The sequence shown here is derived from an EMBL/GenBank/DDBJ whole genome shotgun (WGS) entry which is preliminary data.</text>
</comment>
<keyword evidence="1" id="KW-0732">Signal</keyword>
<sequence length="228" mass="24131">MKAALSFVSLLSLVAIAASSTLPSGGKVLSCGADARVLVDTRTVTVDGHELTVSTKACSSANIVTSRSFEKRQIALCGQTGELECVTGVAGPIIEDCINLQALLPGFIATQPEFFELPPQTLESVTFGTCEYAWINNNPLGGAFLEGCWPDVERLGANLTPDCIEVGEPAGIAFPPVAVLNEAWLFEFVCCLCETCSTNSDPNIESSWLKLLLSLTDAGVYLEQFSAS</sequence>
<keyword evidence="3" id="KW-1185">Reference proteome</keyword>